<dbReference type="RefSeq" id="WP_056944065.1">
    <property type="nucleotide sequence ID" value="NZ_AZDT01000024.1"/>
</dbReference>
<dbReference type="FunFam" id="2.160.10.10:FF:000025">
    <property type="entry name" value="Hexapeptide-repeat containing-acetyltransferase"/>
    <property type="match status" value="1"/>
</dbReference>
<dbReference type="PANTHER" id="PTHR43017">
    <property type="entry name" value="GALACTOSIDE O-ACETYLTRANSFERASE"/>
    <property type="match status" value="1"/>
</dbReference>
<dbReference type="Gene3D" id="2.160.10.10">
    <property type="entry name" value="Hexapeptide repeat proteins"/>
    <property type="match status" value="1"/>
</dbReference>
<dbReference type="InterPro" id="IPR024688">
    <property type="entry name" value="Mac_dom"/>
</dbReference>
<name>A0A0R1JZ16_9LACO</name>
<sequence length="202" mass="21858">MTLTLDEKFAYMATGQPYNDLDPRLEDLRDQATQKTDALNREPRMAKKAQLFQALVQHAGVDPIINPNFRCEFGRNISVGDHFYANYDCVILDGAPVMIGNRVLFGPKVGLYTSNHLFAASERPTGGCIAKPITVGDNCWLAANVSVTPGVTIGANTIIGAGSVVTHDIPENVIAAGNPCRVLRPITDADRTGFDPTSSQWP</sequence>
<keyword evidence="4 5" id="KW-0012">Acyltransferase</keyword>
<evidence type="ECO:0000256" key="2">
    <source>
        <dbReference type="ARBA" id="ARBA00022679"/>
    </source>
</evidence>
<comment type="similarity">
    <text evidence="1 5">Belongs to the transferase hexapeptide repeat family.</text>
</comment>
<dbReference type="Proteomes" id="UP000051162">
    <property type="component" value="Unassembled WGS sequence"/>
</dbReference>
<keyword evidence="2 5" id="KW-0808">Transferase</keyword>
<dbReference type="GeneID" id="84782860"/>
<keyword evidence="8" id="KW-1185">Reference proteome</keyword>
<dbReference type="PROSITE" id="PS00101">
    <property type="entry name" value="HEXAPEP_TRANSFERASES"/>
    <property type="match status" value="1"/>
</dbReference>
<evidence type="ECO:0000256" key="1">
    <source>
        <dbReference type="ARBA" id="ARBA00007274"/>
    </source>
</evidence>
<protein>
    <recommendedName>
        <fullName evidence="5">Acetyltransferase</fullName>
        <ecNumber evidence="5">2.3.1.-</ecNumber>
    </recommendedName>
</protein>
<dbReference type="OrthoDB" id="9812571at2"/>
<dbReference type="GO" id="GO:0008870">
    <property type="term" value="F:galactoside O-acetyltransferase activity"/>
    <property type="evidence" value="ECO:0007669"/>
    <property type="project" value="TreeGrafter"/>
</dbReference>
<dbReference type="Pfam" id="PF12464">
    <property type="entry name" value="Mac"/>
    <property type="match status" value="1"/>
</dbReference>
<dbReference type="SMART" id="SM01266">
    <property type="entry name" value="Mac"/>
    <property type="match status" value="1"/>
</dbReference>
<evidence type="ECO:0000256" key="4">
    <source>
        <dbReference type="ARBA" id="ARBA00023315"/>
    </source>
</evidence>
<evidence type="ECO:0000313" key="7">
    <source>
        <dbReference type="EMBL" id="KRK76171.1"/>
    </source>
</evidence>
<evidence type="ECO:0000313" key="8">
    <source>
        <dbReference type="Proteomes" id="UP000051162"/>
    </source>
</evidence>
<dbReference type="EC" id="2.3.1.-" evidence="5"/>
<dbReference type="PATRIC" id="fig|1423773.3.peg.1567"/>
<gene>
    <name evidence="7" type="ORF">FD30_GL001522</name>
</gene>
<dbReference type="AlphaFoldDB" id="A0A0R1JZ16"/>
<dbReference type="EMBL" id="AZDT01000024">
    <property type="protein sequence ID" value="KRK76171.1"/>
    <property type="molecule type" value="Genomic_DNA"/>
</dbReference>
<organism evidence="7 8">
    <name type="scientific">Levilactobacillus namurensis DSM 19117</name>
    <dbReference type="NCBI Taxonomy" id="1423773"/>
    <lineage>
        <taxon>Bacteria</taxon>
        <taxon>Bacillati</taxon>
        <taxon>Bacillota</taxon>
        <taxon>Bacilli</taxon>
        <taxon>Lactobacillales</taxon>
        <taxon>Lactobacillaceae</taxon>
        <taxon>Levilactobacillus</taxon>
    </lineage>
</organism>
<dbReference type="PANTHER" id="PTHR43017:SF1">
    <property type="entry name" value="ACETYLTRANSFERASE YJL218W-RELATED"/>
    <property type="match status" value="1"/>
</dbReference>
<evidence type="ECO:0000259" key="6">
    <source>
        <dbReference type="SMART" id="SM01266"/>
    </source>
</evidence>
<keyword evidence="3" id="KW-0677">Repeat</keyword>
<dbReference type="InterPro" id="IPR018357">
    <property type="entry name" value="Hexapep_transf_CS"/>
</dbReference>
<dbReference type="CDD" id="cd03357">
    <property type="entry name" value="LbH_MAT_GAT"/>
    <property type="match status" value="1"/>
</dbReference>
<dbReference type="InterPro" id="IPR039369">
    <property type="entry name" value="LacA-like"/>
</dbReference>
<feature type="domain" description="Maltose/galactoside acetyltransferase" evidence="6">
    <location>
        <begin position="9"/>
        <end position="61"/>
    </location>
</feature>
<dbReference type="InterPro" id="IPR001451">
    <property type="entry name" value="Hexapep"/>
</dbReference>
<proteinExistence type="inferred from homology"/>
<dbReference type="SUPFAM" id="SSF51161">
    <property type="entry name" value="Trimeric LpxA-like enzymes"/>
    <property type="match status" value="1"/>
</dbReference>
<reference evidence="7 8" key="1">
    <citation type="journal article" date="2015" name="Genome Announc.">
        <title>Expanding the biotechnology potential of lactobacilli through comparative genomics of 213 strains and associated genera.</title>
        <authorList>
            <person name="Sun Z."/>
            <person name="Harris H.M."/>
            <person name="McCann A."/>
            <person name="Guo C."/>
            <person name="Argimon S."/>
            <person name="Zhang W."/>
            <person name="Yang X."/>
            <person name="Jeffery I.B."/>
            <person name="Cooney J.C."/>
            <person name="Kagawa T.F."/>
            <person name="Liu W."/>
            <person name="Song Y."/>
            <person name="Salvetti E."/>
            <person name="Wrobel A."/>
            <person name="Rasinkangas P."/>
            <person name="Parkhill J."/>
            <person name="Rea M.C."/>
            <person name="O'Sullivan O."/>
            <person name="Ritari J."/>
            <person name="Douillard F.P."/>
            <person name="Paul Ross R."/>
            <person name="Yang R."/>
            <person name="Briner A.E."/>
            <person name="Felis G.E."/>
            <person name="de Vos W.M."/>
            <person name="Barrangou R."/>
            <person name="Klaenhammer T.R."/>
            <person name="Caufield P.W."/>
            <person name="Cui Y."/>
            <person name="Zhang H."/>
            <person name="O'Toole P.W."/>
        </authorList>
    </citation>
    <scope>NUCLEOTIDE SEQUENCE [LARGE SCALE GENOMIC DNA]</scope>
    <source>
        <strain evidence="7 8">DSM 19117</strain>
    </source>
</reference>
<comment type="caution">
    <text evidence="7">The sequence shown here is derived from an EMBL/GenBank/DDBJ whole genome shotgun (WGS) entry which is preliminary data.</text>
</comment>
<dbReference type="Pfam" id="PF00132">
    <property type="entry name" value="Hexapep"/>
    <property type="match status" value="1"/>
</dbReference>
<accession>A0A0R1JZ16</accession>
<dbReference type="InterPro" id="IPR011004">
    <property type="entry name" value="Trimer_LpxA-like_sf"/>
</dbReference>
<evidence type="ECO:0000256" key="3">
    <source>
        <dbReference type="ARBA" id="ARBA00022737"/>
    </source>
</evidence>
<evidence type="ECO:0000256" key="5">
    <source>
        <dbReference type="RuleBase" id="RU367021"/>
    </source>
</evidence>